<keyword evidence="3" id="KW-0539">Nucleus</keyword>
<dbReference type="GO" id="GO:0010112">
    <property type="term" value="P:regulation of systemic acquired resistance"/>
    <property type="evidence" value="ECO:0007669"/>
    <property type="project" value="InterPro"/>
</dbReference>
<dbReference type="AlphaFoldDB" id="A0A978UPZ0"/>
<dbReference type="Pfam" id="PF15699">
    <property type="entry name" value="NPR1_interact"/>
    <property type="match status" value="1"/>
</dbReference>
<evidence type="ECO:0000256" key="5">
    <source>
        <dbReference type="SAM" id="MobiDB-lite"/>
    </source>
</evidence>
<evidence type="ECO:0000256" key="3">
    <source>
        <dbReference type="ARBA" id="ARBA00023242"/>
    </source>
</evidence>
<evidence type="ECO:0008006" key="8">
    <source>
        <dbReference type="Google" id="ProtNLM"/>
    </source>
</evidence>
<reference evidence="6" key="1">
    <citation type="journal article" date="2021" name="Front. Plant Sci.">
        <title>Chromosome-Scale Genome Assembly for Chinese Sour Jujube and Insights Into Its Genome Evolution and Domestication Signature.</title>
        <authorList>
            <person name="Shen L.-Y."/>
            <person name="Luo H."/>
            <person name="Wang X.-L."/>
            <person name="Wang X.-M."/>
            <person name="Qiu X.-J."/>
            <person name="Liu H."/>
            <person name="Zhou S.-S."/>
            <person name="Jia K.-H."/>
            <person name="Nie S."/>
            <person name="Bao Y.-T."/>
            <person name="Zhang R.-G."/>
            <person name="Yun Q.-Z."/>
            <person name="Chai Y.-H."/>
            <person name="Lu J.-Y."/>
            <person name="Li Y."/>
            <person name="Zhao S.-W."/>
            <person name="Mao J.-F."/>
            <person name="Jia S.-G."/>
            <person name="Mao Y.-M."/>
        </authorList>
    </citation>
    <scope>NUCLEOTIDE SEQUENCE</scope>
    <source>
        <strain evidence="6">AT0</strain>
        <tissue evidence="6">Leaf</tissue>
    </source>
</reference>
<dbReference type="PANTHER" id="PTHR33669:SF1">
    <property type="entry name" value="PROTEIN NIM1-INTERACTING 1"/>
    <property type="match status" value="1"/>
</dbReference>
<evidence type="ECO:0000313" key="7">
    <source>
        <dbReference type="Proteomes" id="UP000813462"/>
    </source>
</evidence>
<evidence type="ECO:0000256" key="4">
    <source>
        <dbReference type="SAM" id="Coils"/>
    </source>
</evidence>
<keyword evidence="4" id="KW-0175">Coiled coil</keyword>
<dbReference type="GO" id="GO:0005634">
    <property type="term" value="C:nucleus"/>
    <property type="evidence" value="ECO:0007669"/>
    <property type="project" value="UniProtKB-SubCell"/>
</dbReference>
<proteinExistence type="inferred from homology"/>
<sequence length="128" mass="15311">MGDDKINIQNGCSGEDAEEEMKIERFFALIRSFREARNRCRRREELYDQLSEKEKEKKKMKREDFFKLEDQKQSNWIPSFEREDFTTQVEFLGLPQVFPPPCPNFTAKNHHHPKQPVQDHALDLKLSL</sequence>
<evidence type="ECO:0000256" key="2">
    <source>
        <dbReference type="ARBA" id="ARBA00009937"/>
    </source>
</evidence>
<feature type="coiled-coil region" evidence="4">
    <location>
        <begin position="33"/>
        <end position="63"/>
    </location>
</feature>
<evidence type="ECO:0000313" key="6">
    <source>
        <dbReference type="EMBL" id="KAH7516940.1"/>
    </source>
</evidence>
<comment type="subcellular location">
    <subcellularLocation>
        <location evidence="1">Nucleus</location>
    </subcellularLocation>
</comment>
<protein>
    <recommendedName>
        <fullName evidence="8">Protein NIM1-INTERACTING 1-like</fullName>
    </recommendedName>
</protein>
<organism evidence="6 7">
    <name type="scientific">Ziziphus jujuba var. spinosa</name>
    <dbReference type="NCBI Taxonomy" id="714518"/>
    <lineage>
        <taxon>Eukaryota</taxon>
        <taxon>Viridiplantae</taxon>
        <taxon>Streptophyta</taxon>
        <taxon>Embryophyta</taxon>
        <taxon>Tracheophyta</taxon>
        <taxon>Spermatophyta</taxon>
        <taxon>Magnoliopsida</taxon>
        <taxon>eudicotyledons</taxon>
        <taxon>Gunneridae</taxon>
        <taxon>Pentapetalae</taxon>
        <taxon>rosids</taxon>
        <taxon>fabids</taxon>
        <taxon>Rosales</taxon>
        <taxon>Rhamnaceae</taxon>
        <taxon>Paliureae</taxon>
        <taxon>Ziziphus</taxon>
    </lineage>
</organism>
<feature type="region of interest" description="Disordered" evidence="5">
    <location>
        <begin position="103"/>
        <end position="128"/>
    </location>
</feature>
<comment type="caution">
    <text evidence="6">The sequence shown here is derived from an EMBL/GenBank/DDBJ whole genome shotgun (WGS) entry which is preliminary data.</text>
</comment>
<dbReference type="PANTHER" id="PTHR33669">
    <property type="entry name" value="PROTEIN NEGATIVE REGULATOR OF RESISTANCE"/>
    <property type="match status" value="1"/>
</dbReference>
<evidence type="ECO:0000256" key="1">
    <source>
        <dbReference type="ARBA" id="ARBA00004123"/>
    </source>
</evidence>
<name>A0A978UPZ0_ZIZJJ</name>
<dbReference type="Proteomes" id="UP000813462">
    <property type="component" value="Unassembled WGS sequence"/>
</dbReference>
<accession>A0A978UPZ0</accession>
<dbReference type="InterPro" id="IPR031425">
    <property type="entry name" value="NPR1/NH1-interacting"/>
</dbReference>
<dbReference type="EMBL" id="JAEACU010000009">
    <property type="protein sequence ID" value="KAH7516940.1"/>
    <property type="molecule type" value="Genomic_DNA"/>
</dbReference>
<gene>
    <name evidence="6" type="ORF">FEM48_Zijuj09G0009000</name>
</gene>
<comment type="similarity">
    <text evidence="2">Belongs to the NPR1-interactor family.</text>
</comment>